<dbReference type="InterPro" id="IPR050131">
    <property type="entry name" value="Peptidase_S8_subtilisin-like"/>
</dbReference>
<evidence type="ECO:0000256" key="5">
    <source>
        <dbReference type="PROSITE-ProRule" id="PRU01240"/>
    </source>
</evidence>
<dbReference type="PRINTS" id="PR00723">
    <property type="entry name" value="SUBTILISIN"/>
</dbReference>
<feature type="active site" description="Charge relay system" evidence="5">
    <location>
        <position position="425"/>
    </location>
</feature>
<comment type="caution">
    <text evidence="7">The sequence shown here is derived from an EMBL/GenBank/DDBJ whole genome shotgun (WGS) entry which is preliminary data.</text>
</comment>
<evidence type="ECO:0000256" key="3">
    <source>
        <dbReference type="ARBA" id="ARBA00022801"/>
    </source>
</evidence>
<dbReference type="InterPro" id="IPR000209">
    <property type="entry name" value="Peptidase_S8/S53_dom"/>
</dbReference>
<evidence type="ECO:0000256" key="4">
    <source>
        <dbReference type="ARBA" id="ARBA00022825"/>
    </source>
</evidence>
<feature type="active site" description="Charge relay system" evidence="5">
    <location>
        <position position="211"/>
    </location>
</feature>
<dbReference type="PANTHER" id="PTHR43806:SF11">
    <property type="entry name" value="CEREVISIN-RELATED"/>
    <property type="match status" value="1"/>
</dbReference>
<dbReference type="AlphaFoldDB" id="A0A512BAJ3"/>
<feature type="domain" description="Peptidase S8/S53" evidence="6">
    <location>
        <begin position="202"/>
        <end position="471"/>
    </location>
</feature>
<dbReference type="GO" id="GO:0006508">
    <property type="term" value="P:proteolysis"/>
    <property type="evidence" value="ECO:0007669"/>
    <property type="project" value="UniProtKB-KW"/>
</dbReference>
<dbReference type="Proteomes" id="UP000321513">
    <property type="component" value="Unassembled WGS sequence"/>
</dbReference>
<reference evidence="7 8" key="1">
    <citation type="submission" date="2019-07" db="EMBL/GenBank/DDBJ databases">
        <title>Whole genome shotgun sequence of Segetibacter aerophilus NBRC 106135.</title>
        <authorList>
            <person name="Hosoyama A."/>
            <person name="Uohara A."/>
            <person name="Ohji S."/>
            <person name="Ichikawa N."/>
        </authorList>
    </citation>
    <scope>NUCLEOTIDE SEQUENCE [LARGE SCALE GENOMIC DNA]</scope>
    <source>
        <strain evidence="7 8">NBRC 106135</strain>
    </source>
</reference>
<name>A0A512BAJ3_9BACT</name>
<dbReference type="InterPro" id="IPR036852">
    <property type="entry name" value="Peptidase_S8/S53_dom_sf"/>
</dbReference>
<evidence type="ECO:0000313" key="8">
    <source>
        <dbReference type="Proteomes" id="UP000321513"/>
    </source>
</evidence>
<dbReference type="EMBL" id="BJYT01000004">
    <property type="protein sequence ID" value="GEO08857.1"/>
    <property type="molecule type" value="Genomic_DNA"/>
</dbReference>
<sequence>MSNEQINHFIQQQLLEKGSFDWKDATDEMVWSALINSDSIMSIGYIPENESSIDNRQSSIDITKSDWRATKEKVMQIIFNEEKKRNATIQFETLEVWKENKLPVLDVKISSLQTVKQLRRNNLVRYAEPMGYDPIEEFDKEDAGPAQRSESDGLFGGIGCGGYSGSSSLIAGSDYISLLPNTKVSWNFGYHKITQAWTKSTGTGVKVMVIDTGVSPDQDNLGSQFNQGYSGERTIEKIVTLPGGSNTNDACGHGTTMSGTIAAPRGNDGNSCGVAYNSNLIVCRAANNVYIDGSNEVKGVSDAYLFAADNKSVKIVSMSMARITNSGQIKDAIQYAYGKGKVMFCAAGTSKSFLATLIGVMFPASLDEVQAVTGVKDLSSLSACEACHKGKQVDFVIVMQKQSSGLKALSTATSGDVPTVVGGSSVATATASGIAALVWSRFPSYTRDQLINKLTVTASGYPNKSSNYGWGKLNADAATN</sequence>
<organism evidence="7 8">
    <name type="scientific">Segetibacter aerophilus</name>
    <dbReference type="NCBI Taxonomy" id="670293"/>
    <lineage>
        <taxon>Bacteria</taxon>
        <taxon>Pseudomonadati</taxon>
        <taxon>Bacteroidota</taxon>
        <taxon>Chitinophagia</taxon>
        <taxon>Chitinophagales</taxon>
        <taxon>Chitinophagaceae</taxon>
        <taxon>Segetibacter</taxon>
    </lineage>
</organism>
<protein>
    <recommendedName>
        <fullName evidence="6">Peptidase S8/S53 domain-containing protein</fullName>
    </recommendedName>
</protein>
<feature type="active site" description="Charge relay system" evidence="5">
    <location>
        <position position="253"/>
    </location>
</feature>
<comment type="similarity">
    <text evidence="1 5">Belongs to the peptidase S8 family.</text>
</comment>
<dbReference type="GO" id="GO:0004252">
    <property type="term" value="F:serine-type endopeptidase activity"/>
    <property type="evidence" value="ECO:0007669"/>
    <property type="project" value="UniProtKB-UniRule"/>
</dbReference>
<dbReference type="InterPro" id="IPR015500">
    <property type="entry name" value="Peptidase_S8_subtilisin-rel"/>
</dbReference>
<evidence type="ECO:0000256" key="1">
    <source>
        <dbReference type="ARBA" id="ARBA00011073"/>
    </source>
</evidence>
<dbReference type="PROSITE" id="PS51892">
    <property type="entry name" value="SUBTILASE"/>
    <property type="match status" value="1"/>
</dbReference>
<accession>A0A512BAJ3</accession>
<dbReference type="InterPro" id="IPR023827">
    <property type="entry name" value="Peptidase_S8_Asp-AS"/>
</dbReference>
<keyword evidence="3 5" id="KW-0378">Hydrolase</keyword>
<proteinExistence type="inferred from homology"/>
<keyword evidence="8" id="KW-1185">Reference proteome</keyword>
<dbReference type="SUPFAM" id="SSF52743">
    <property type="entry name" value="Subtilisin-like"/>
    <property type="match status" value="1"/>
</dbReference>
<evidence type="ECO:0000256" key="2">
    <source>
        <dbReference type="ARBA" id="ARBA00022670"/>
    </source>
</evidence>
<keyword evidence="4 5" id="KW-0720">Serine protease</keyword>
<dbReference type="CDD" id="cd00306">
    <property type="entry name" value="Peptidases_S8_S53"/>
    <property type="match status" value="1"/>
</dbReference>
<keyword evidence="2 5" id="KW-0645">Protease</keyword>
<dbReference type="Pfam" id="PF00082">
    <property type="entry name" value="Peptidase_S8"/>
    <property type="match status" value="1"/>
</dbReference>
<dbReference type="PROSITE" id="PS00136">
    <property type="entry name" value="SUBTILASE_ASP"/>
    <property type="match status" value="1"/>
</dbReference>
<evidence type="ECO:0000259" key="6">
    <source>
        <dbReference type="Pfam" id="PF00082"/>
    </source>
</evidence>
<dbReference type="Gene3D" id="3.40.50.200">
    <property type="entry name" value="Peptidase S8/S53 domain"/>
    <property type="match status" value="1"/>
</dbReference>
<gene>
    <name evidence="7" type="ORF">SAE01_13530</name>
</gene>
<dbReference type="PANTHER" id="PTHR43806">
    <property type="entry name" value="PEPTIDASE S8"/>
    <property type="match status" value="1"/>
</dbReference>
<evidence type="ECO:0000313" key="7">
    <source>
        <dbReference type="EMBL" id="GEO08857.1"/>
    </source>
</evidence>